<dbReference type="Pfam" id="PF03693">
    <property type="entry name" value="ParD_antitoxin"/>
    <property type="match status" value="1"/>
</dbReference>
<dbReference type="PANTHER" id="PTHR36582">
    <property type="entry name" value="ANTITOXIN PARD"/>
    <property type="match status" value="1"/>
</dbReference>
<proteinExistence type="predicted"/>
<reference evidence="1" key="1">
    <citation type="submission" date="2016-10" db="EMBL/GenBank/DDBJ databases">
        <title>CRISPR-Cas defence system in Roseofilum reptotaenium: evidence of a bacteriophage-cyanobacterium arms race in the coral black band disease.</title>
        <authorList>
            <person name="Buerger P."/>
            <person name="Wood-Charlson E.M."/>
            <person name="Weynberg K.D."/>
            <person name="Willis B."/>
            <person name="Van Oppen M.J."/>
        </authorList>
    </citation>
    <scope>NUCLEOTIDE SEQUENCE [LARGE SCALE GENOMIC DNA]</scope>
    <source>
        <strain evidence="1">AO1-A</strain>
    </source>
</reference>
<dbReference type="AlphaFoldDB" id="A0A1L9QV36"/>
<dbReference type="STRING" id="1925591.BI308_05280"/>
<gene>
    <name evidence="1" type="ORF">BI308_05280</name>
</gene>
<dbReference type="PANTHER" id="PTHR36582:SF2">
    <property type="entry name" value="ANTITOXIN PARD"/>
    <property type="match status" value="1"/>
</dbReference>
<keyword evidence="2" id="KW-1185">Reference proteome</keyword>
<accession>A0A1L9QV36</accession>
<dbReference type="Gene3D" id="6.10.10.120">
    <property type="entry name" value="Antitoxin ParD1-like"/>
    <property type="match status" value="1"/>
</dbReference>
<evidence type="ECO:0000313" key="2">
    <source>
        <dbReference type="Proteomes" id="UP000183940"/>
    </source>
</evidence>
<evidence type="ECO:0000313" key="1">
    <source>
        <dbReference type="EMBL" id="OJJ26509.1"/>
    </source>
</evidence>
<dbReference type="EMBL" id="MLAW01000006">
    <property type="protein sequence ID" value="OJJ26509.1"/>
    <property type="molecule type" value="Genomic_DNA"/>
</dbReference>
<sequence>MNIVLSPEQKQFIESQIKKGKYLNSQELINKALQLLEKQDREYERWIEDTRKKVVVGIEQLEKGEKMDGEVVVAQLQNKFKQMREGVMDEEV</sequence>
<comment type="caution">
    <text evidence="1">The sequence shown here is derived from an EMBL/GenBank/DDBJ whole genome shotgun (WGS) entry which is preliminary data.</text>
</comment>
<name>A0A1L9QV36_9CYAN</name>
<dbReference type="InterPro" id="IPR022789">
    <property type="entry name" value="ParD"/>
</dbReference>
<organism evidence="1 2">
    <name type="scientific">Roseofilum reptotaenium AO1-A</name>
    <dbReference type="NCBI Taxonomy" id="1925591"/>
    <lineage>
        <taxon>Bacteria</taxon>
        <taxon>Bacillati</taxon>
        <taxon>Cyanobacteriota</taxon>
        <taxon>Cyanophyceae</taxon>
        <taxon>Desertifilales</taxon>
        <taxon>Desertifilaceae</taxon>
        <taxon>Roseofilum</taxon>
    </lineage>
</organism>
<protein>
    <submittedName>
        <fullName evidence="1">CopG family transcriptional regulator</fullName>
    </submittedName>
</protein>
<dbReference type="Proteomes" id="UP000183940">
    <property type="component" value="Unassembled WGS sequence"/>
</dbReference>
<dbReference type="InterPro" id="IPR038296">
    <property type="entry name" value="ParD_sf"/>
</dbReference>